<dbReference type="STRING" id="1470563.SAMN05444000_1232"/>
<reference evidence="2" key="1">
    <citation type="submission" date="2016-11" db="EMBL/GenBank/DDBJ databases">
        <authorList>
            <person name="Varghese N."/>
            <person name="Submissions S."/>
        </authorList>
    </citation>
    <scope>NUCLEOTIDE SEQUENCE [LARGE SCALE GENOMIC DNA]</scope>
    <source>
        <strain evidence="2">DSM 100564</strain>
    </source>
</reference>
<dbReference type="EMBL" id="FQZQ01000023">
    <property type="protein sequence ID" value="SHK23150.1"/>
    <property type="molecule type" value="Genomic_DNA"/>
</dbReference>
<proteinExistence type="predicted"/>
<evidence type="ECO:0000313" key="2">
    <source>
        <dbReference type="Proteomes" id="UP000183982"/>
    </source>
</evidence>
<protein>
    <submittedName>
        <fullName evidence="1">Uncharacterized protein</fullName>
    </submittedName>
</protein>
<dbReference type="Proteomes" id="UP000183982">
    <property type="component" value="Unassembled WGS sequence"/>
</dbReference>
<dbReference type="RefSeq" id="WP_073255436.1">
    <property type="nucleotide sequence ID" value="NZ_FQZQ01000023.1"/>
</dbReference>
<dbReference type="OrthoDB" id="7872722at2"/>
<organism evidence="1 2">
    <name type="scientific">Shimia gijangensis</name>
    <dbReference type="NCBI Taxonomy" id="1470563"/>
    <lineage>
        <taxon>Bacteria</taxon>
        <taxon>Pseudomonadati</taxon>
        <taxon>Pseudomonadota</taxon>
        <taxon>Alphaproteobacteria</taxon>
        <taxon>Rhodobacterales</taxon>
        <taxon>Roseobacteraceae</taxon>
    </lineage>
</organism>
<sequence>MTKERICATGEAMPLRALRSHVSDVQDKTCHLSGVIQAIAYLEGENACQAGQAALIYIAEDMIKEIDNALDALNLPEVAA</sequence>
<evidence type="ECO:0000313" key="1">
    <source>
        <dbReference type="EMBL" id="SHK23150.1"/>
    </source>
</evidence>
<accession>A0A1M6QSR3</accession>
<name>A0A1M6QSR3_9RHOB</name>
<dbReference type="AlphaFoldDB" id="A0A1M6QSR3"/>
<keyword evidence="2" id="KW-1185">Reference proteome</keyword>
<gene>
    <name evidence="1" type="ORF">SAMN05444000_1232</name>
</gene>